<dbReference type="Gene3D" id="3.30.70.20">
    <property type="match status" value="1"/>
</dbReference>
<evidence type="ECO:0000256" key="12">
    <source>
        <dbReference type="ARBA" id="ARBA00023004"/>
    </source>
</evidence>
<dbReference type="GO" id="GO:0005739">
    <property type="term" value="C:mitochondrion"/>
    <property type="evidence" value="ECO:0007669"/>
    <property type="project" value="UniProtKB-ARBA"/>
</dbReference>
<evidence type="ECO:0000256" key="6">
    <source>
        <dbReference type="ARBA" id="ARBA00022485"/>
    </source>
</evidence>
<reference evidence="18" key="1">
    <citation type="submission" date="2023-07" db="EMBL/GenBank/DDBJ databases">
        <authorList>
            <person name="Pelsma A.J. K."/>
        </authorList>
    </citation>
    <scope>NUCLEOTIDE SEQUENCE</scope>
</reference>
<keyword evidence="9" id="KW-0274">FAD</keyword>
<proteinExistence type="predicted"/>
<keyword evidence="5" id="KW-0813">Transport</keyword>
<dbReference type="Gene3D" id="3.30.9.90">
    <property type="match status" value="1"/>
</dbReference>
<dbReference type="InterPro" id="IPR017896">
    <property type="entry name" value="4Fe4S_Fe-S-bd"/>
</dbReference>
<dbReference type="PANTHER" id="PTHR10617">
    <property type="entry name" value="ELECTRON TRANSFER FLAVOPROTEIN-UBIQUINONE OXIDOREDUCTASE"/>
    <property type="match status" value="1"/>
</dbReference>
<dbReference type="AlphaFoldDB" id="A0AA48M2J3"/>
<comment type="cofactor">
    <cofactor evidence="1">
        <name>[4Fe-4S] cluster</name>
        <dbReference type="ChEBI" id="CHEBI:49883"/>
    </cofactor>
</comment>
<accession>A0AA48M2J3</accession>
<keyword evidence="14" id="KW-0830">Ubiquinone</keyword>
<dbReference type="Pfam" id="PF05187">
    <property type="entry name" value="Fer4_ETF_QO"/>
    <property type="match status" value="1"/>
</dbReference>
<keyword evidence="6" id="KW-0004">4Fe-4S</keyword>
<dbReference type="EC" id="1.5.5.1" evidence="4"/>
<dbReference type="SUPFAM" id="SSF51905">
    <property type="entry name" value="FAD/NAD(P)-binding domain"/>
    <property type="match status" value="1"/>
</dbReference>
<evidence type="ECO:0000256" key="13">
    <source>
        <dbReference type="ARBA" id="ARBA00023014"/>
    </source>
</evidence>
<evidence type="ECO:0000256" key="11">
    <source>
        <dbReference type="ARBA" id="ARBA00023002"/>
    </source>
</evidence>
<dbReference type="EMBL" id="OY288114">
    <property type="protein sequence ID" value="CAJ0871329.1"/>
    <property type="molecule type" value="Genomic_DNA"/>
</dbReference>
<evidence type="ECO:0000256" key="2">
    <source>
        <dbReference type="ARBA" id="ARBA00001974"/>
    </source>
</evidence>
<dbReference type="PROSITE" id="PS51379">
    <property type="entry name" value="4FE4S_FER_2"/>
    <property type="match status" value="1"/>
</dbReference>
<dbReference type="Gene3D" id="3.50.50.60">
    <property type="entry name" value="FAD/NAD(P)-binding domain"/>
    <property type="match status" value="1"/>
</dbReference>
<protein>
    <recommendedName>
        <fullName evidence="4">electron-transferring-flavoprotein dehydrogenase</fullName>
        <ecNumber evidence="4">1.5.5.1</ecNumber>
    </recommendedName>
    <alternativeName>
        <fullName evidence="15">Electron-transferring-flavoprotein dehydrogenase</fullName>
    </alternativeName>
</protein>
<keyword evidence="13" id="KW-0411">Iron-sulfur</keyword>
<dbReference type="InterPro" id="IPR049398">
    <property type="entry name" value="ETF-QO/FixC_UQ-bd"/>
</dbReference>
<keyword evidence="7" id="KW-0285">Flavoprotein</keyword>
<evidence type="ECO:0000256" key="7">
    <source>
        <dbReference type="ARBA" id="ARBA00022630"/>
    </source>
</evidence>
<evidence type="ECO:0000313" key="18">
    <source>
        <dbReference type="EMBL" id="CAJ0871329.1"/>
    </source>
</evidence>
<feature type="domain" description="4Fe-4S ferredoxin-type" evidence="17">
    <location>
        <begin position="519"/>
        <end position="548"/>
    </location>
</feature>
<dbReference type="SUPFAM" id="SSF54862">
    <property type="entry name" value="4Fe-4S ferredoxins"/>
    <property type="match status" value="1"/>
</dbReference>
<evidence type="ECO:0000256" key="16">
    <source>
        <dbReference type="ARBA" id="ARBA00052682"/>
    </source>
</evidence>
<dbReference type="InterPro" id="IPR040156">
    <property type="entry name" value="ETF-QO"/>
</dbReference>
<comment type="function">
    <text evidence="3">Accepts electrons from ETF and reduces ubiquinone.</text>
</comment>
<evidence type="ECO:0000256" key="15">
    <source>
        <dbReference type="ARBA" id="ARBA00032754"/>
    </source>
</evidence>
<dbReference type="GO" id="GO:0051539">
    <property type="term" value="F:4 iron, 4 sulfur cluster binding"/>
    <property type="evidence" value="ECO:0007669"/>
    <property type="project" value="UniProtKB-KW"/>
</dbReference>
<sequence>MSEEITELPEREGMDYDVVIVGAGPAGLAAAIRLKQVAPDLSVVVIEKGSEPGAHILSGAVIDPIGLDRLIPDWRTRDETPLKTQVHDDQFYLLSETGGVRLPNALMPKLMNNHGNFIGSLANVVRFLAAEAEGLGVEIYPGFAGAEILYGDKGEVRGVATGDMGVDRDGTPKDSFTRGMELRGKYTLFAEGARGSLTKELLAKYDLCKDSDVQKFGIGFKELWRIPKEKHKPGLVQHSFGWPLQTDTGGGSFLYHFEDGLVSIGFVVHLNYSNPTLSPFDEFQRFKCHPMIAPTLEGGERLAYGARALTEGGWQSVPKLVFPGGALLGCAAGFMNVPRIKGSHNAVLSGILAAEQVAAAIAEGREYDEVSAYDAAWRASEIGKDLKPVRNVKPLWSKYGTYIGAALGGLDMWTNSLFGFSFFGTQSHGKPDYACLKPLSEVTPIVYQKLTQKPAFDKLSSVFVSNTNHEEDQPVHLRLTDPSIPIDQNLPIYGEPARLYCPAGVYEVVYGDEDAKKDPRFVINAQNCVHCKTCDIKDPAQNITWVPPEGGGGPNYPNM</sequence>
<evidence type="ECO:0000256" key="9">
    <source>
        <dbReference type="ARBA" id="ARBA00022827"/>
    </source>
</evidence>
<dbReference type="FunFam" id="3.30.70.20:FF:000012">
    <property type="entry name" value="Electron transfer flavoprotein-ubiquinone oxidoreductase, mitochondrial"/>
    <property type="match status" value="1"/>
</dbReference>
<dbReference type="InterPro" id="IPR036188">
    <property type="entry name" value="FAD/NAD-bd_sf"/>
</dbReference>
<evidence type="ECO:0000256" key="8">
    <source>
        <dbReference type="ARBA" id="ARBA00022723"/>
    </source>
</evidence>
<evidence type="ECO:0000256" key="5">
    <source>
        <dbReference type="ARBA" id="ARBA00022448"/>
    </source>
</evidence>
<dbReference type="Pfam" id="PF13450">
    <property type="entry name" value="NAD_binding_8"/>
    <property type="match status" value="1"/>
</dbReference>
<evidence type="ECO:0000256" key="3">
    <source>
        <dbReference type="ARBA" id="ARBA00002819"/>
    </source>
</evidence>
<dbReference type="GO" id="GO:0004174">
    <property type="term" value="F:electron-transferring-flavoprotein dehydrogenase activity"/>
    <property type="evidence" value="ECO:0007669"/>
    <property type="project" value="UniProtKB-EC"/>
</dbReference>
<dbReference type="GO" id="GO:0046872">
    <property type="term" value="F:metal ion binding"/>
    <property type="evidence" value="ECO:0007669"/>
    <property type="project" value="UniProtKB-KW"/>
</dbReference>
<name>A0AA48M2J3_9ZZZZ</name>
<dbReference type="Pfam" id="PF21162">
    <property type="entry name" value="ETFQO_UQ-bd"/>
    <property type="match status" value="1"/>
</dbReference>
<evidence type="ECO:0000256" key="4">
    <source>
        <dbReference type="ARBA" id="ARBA00012696"/>
    </source>
</evidence>
<evidence type="ECO:0000256" key="1">
    <source>
        <dbReference type="ARBA" id="ARBA00001966"/>
    </source>
</evidence>
<evidence type="ECO:0000259" key="17">
    <source>
        <dbReference type="PROSITE" id="PS51379"/>
    </source>
</evidence>
<evidence type="ECO:0000256" key="10">
    <source>
        <dbReference type="ARBA" id="ARBA00022982"/>
    </source>
</evidence>
<comment type="cofactor">
    <cofactor evidence="2">
        <name>FAD</name>
        <dbReference type="ChEBI" id="CHEBI:57692"/>
    </cofactor>
</comment>
<evidence type="ECO:0000256" key="14">
    <source>
        <dbReference type="ARBA" id="ARBA00023075"/>
    </source>
</evidence>
<organism evidence="18">
    <name type="scientific">freshwater sediment metagenome</name>
    <dbReference type="NCBI Taxonomy" id="556182"/>
    <lineage>
        <taxon>unclassified sequences</taxon>
        <taxon>metagenomes</taxon>
        <taxon>ecological metagenomes</taxon>
    </lineage>
</organism>
<gene>
    <name evidence="18" type="ORF">AMST5_02313</name>
</gene>
<keyword evidence="11 18" id="KW-0560">Oxidoreductase</keyword>
<dbReference type="PRINTS" id="PR00420">
    <property type="entry name" value="RNGMNOXGNASE"/>
</dbReference>
<keyword evidence="12" id="KW-0408">Iron</keyword>
<keyword evidence="8" id="KW-0479">Metal-binding</keyword>
<comment type="catalytic activity">
    <reaction evidence="16">
        <text>a ubiquinone + reduced [electron-transfer flavoprotein] = a ubiquinol + oxidized [electron-transfer flavoprotein] + H(+)</text>
        <dbReference type="Rhea" id="RHEA:24052"/>
        <dbReference type="Rhea" id="RHEA-COMP:9565"/>
        <dbReference type="Rhea" id="RHEA-COMP:9566"/>
        <dbReference type="Rhea" id="RHEA-COMP:10685"/>
        <dbReference type="Rhea" id="RHEA-COMP:10686"/>
        <dbReference type="ChEBI" id="CHEBI:15378"/>
        <dbReference type="ChEBI" id="CHEBI:16389"/>
        <dbReference type="ChEBI" id="CHEBI:17976"/>
        <dbReference type="ChEBI" id="CHEBI:57692"/>
        <dbReference type="ChEBI" id="CHEBI:58307"/>
        <dbReference type="EC" id="1.5.5.1"/>
    </reaction>
</comment>
<dbReference type="InterPro" id="IPR007859">
    <property type="entry name" value="ETF-QO/FixX_C"/>
</dbReference>
<dbReference type="SUPFAM" id="SSF54373">
    <property type="entry name" value="FAD-linked reductases, C-terminal domain"/>
    <property type="match status" value="1"/>
</dbReference>
<dbReference type="PANTHER" id="PTHR10617:SF107">
    <property type="entry name" value="ELECTRON TRANSFER FLAVOPROTEIN-UBIQUINONE OXIDOREDUCTASE, MITOCHONDRIAL"/>
    <property type="match status" value="1"/>
</dbReference>
<keyword evidence="10" id="KW-0249">Electron transport</keyword>